<evidence type="ECO:0000313" key="1">
    <source>
        <dbReference type="EMBL" id="MCD7457687.1"/>
    </source>
</evidence>
<proteinExistence type="predicted"/>
<gene>
    <name evidence="1" type="ORF">HAX54_035869</name>
</gene>
<name>A0ABS8SFQ2_DATST</name>
<dbReference type="EMBL" id="JACEIK010000471">
    <property type="protein sequence ID" value="MCD7457687.1"/>
    <property type="molecule type" value="Genomic_DNA"/>
</dbReference>
<dbReference type="Proteomes" id="UP000823775">
    <property type="component" value="Unassembled WGS sequence"/>
</dbReference>
<accession>A0ABS8SFQ2</accession>
<organism evidence="1 2">
    <name type="scientific">Datura stramonium</name>
    <name type="common">Jimsonweed</name>
    <name type="synonym">Common thornapple</name>
    <dbReference type="NCBI Taxonomy" id="4076"/>
    <lineage>
        <taxon>Eukaryota</taxon>
        <taxon>Viridiplantae</taxon>
        <taxon>Streptophyta</taxon>
        <taxon>Embryophyta</taxon>
        <taxon>Tracheophyta</taxon>
        <taxon>Spermatophyta</taxon>
        <taxon>Magnoliopsida</taxon>
        <taxon>eudicotyledons</taxon>
        <taxon>Gunneridae</taxon>
        <taxon>Pentapetalae</taxon>
        <taxon>asterids</taxon>
        <taxon>lamiids</taxon>
        <taxon>Solanales</taxon>
        <taxon>Solanaceae</taxon>
        <taxon>Solanoideae</taxon>
        <taxon>Datureae</taxon>
        <taxon>Datura</taxon>
    </lineage>
</organism>
<reference evidence="1 2" key="1">
    <citation type="journal article" date="2021" name="BMC Genomics">
        <title>Datura genome reveals duplications of psychoactive alkaloid biosynthetic genes and high mutation rate following tissue culture.</title>
        <authorList>
            <person name="Rajewski A."/>
            <person name="Carter-House D."/>
            <person name="Stajich J."/>
            <person name="Litt A."/>
        </authorList>
    </citation>
    <scope>NUCLEOTIDE SEQUENCE [LARGE SCALE GENOMIC DNA]</scope>
    <source>
        <strain evidence="1">AR-01</strain>
    </source>
</reference>
<protein>
    <submittedName>
        <fullName evidence="1">Uncharacterized protein</fullName>
    </submittedName>
</protein>
<keyword evidence="2" id="KW-1185">Reference proteome</keyword>
<sequence>MRRGQGAMGKNLVFTAGQKFSEVVEAIVELVIDDLVFSMSLWVETSPCVEETDGNRVEARQNKEPHWIGVLERVVVEEKNEDADVLGTLPESLWCHLAYAVTPRMLGLSHFGTVGETSGNRRLPSTVRSMTVNSFTCRTLGP</sequence>
<comment type="caution">
    <text evidence="1">The sequence shown here is derived from an EMBL/GenBank/DDBJ whole genome shotgun (WGS) entry which is preliminary data.</text>
</comment>
<evidence type="ECO:0000313" key="2">
    <source>
        <dbReference type="Proteomes" id="UP000823775"/>
    </source>
</evidence>